<dbReference type="AlphaFoldDB" id="A0A6J5U994"/>
<reference evidence="8 9" key="1">
    <citation type="submission" date="2020-05" db="EMBL/GenBank/DDBJ databases">
        <authorList>
            <person name="Campoy J."/>
            <person name="Schneeberger K."/>
            <person name="Spophaly S."/>
        </authorList>
    </citation>
    <scope>NUCLEOTIDE SEQUENCE [LARGE SCALE GENOMIC DNA]</scope>
    <source>
        <strain evidence="8">PruArmRojPasFocal</strain>
    </source>
</reference>
<evidence type="ECO:0000256" key="6">
    <source>
        <dbReference type="SAM" id="SignalP"/>
    </source>
</evidence>
<dbReference type="Proteomes" id="UP000507222">
    <property type="component" value="Unassembled WGS sequence"/>
</dbReference>
<dbReference type="InterPro" id="IPR008972">
    <property type="entry name" value="Cupredoxin"/>
</dbReference>
<evidence type="ECO:0000256" key="5">
    <source>
        <dbReference type="SAM" id="MobiDB-lite"/>
    </source>
</evidence>
<keyword evidence="1" id="KW-0479">Metal-binding</keyword>
<feature type="region of interest" description="Disordered" evidence="5">
    <location>
        <begin position="129"/>
        <end position="192"/>
    </location>
</feature>
<dbReference type="FunFam" id="2.60.40.420:FF:000034">
    <property type="entry name" value="Cupredoxin superfamily protein"/>
    <property type="match status" value="1"/>
</dbReference>
<dbReference type="Gene3D" id="2.60.40.420">
    <property type="entry name" value="Cupredoxins - blue copper proteins"/>
    <property type="match status" value="1"/>
</dbReference>
<evidence type="ECO:0000256" key="2">
    <source>
        <dbReference type="ARBA" id="ARBA00023008"/>
    </source>
</evidence>
<dbReference type="GO" id="GO:0046872">
    <property type="term" value="F:metal ion binding"/>
    <property type="evidence" value="ECO:0007669"/>
    <property type="project" value="UniProtKB-KW"/>
</dbReference>
<evidence type="ECO:0000256" key="1">
    <source>
        <dbReference type="ARBA" id="ARBA00022723"/>
    </source>
</evidence>
<feature type="domain" description="Phytocyanin" evidence="7">
    <location>
        <begin position="24"/>
        <end position="129"/>
    </location>
</feature>
<feature type="signal peptide" evidence="6">
    <location>
        <begin position="1"/>
        <end position="22"/>
    </location>
</feature>
<organism evidence="8 9">
    <name type="scientific">Prunus armeniaca</name>
    <name type="common">Apricot</name>
    <name type="synonym">Armeniaca vulgaris</name>
    <dbReference type="NCBI Taxonomy" id="36596"/>
    <lineage>
        <taxon>Eukaryota</taxon>
        <taxon>Viridiplantae</taxon>
        <taxon>Streptophyta</taxon>
        <taxon>Embryophyta</taxon>
        <taxon>Tracheophyta</taxon>
        <taxon>Spermatophyta</taxon>
        <taxon>Magnoliopsida</taxon>
        <taxon>eudicotyledons</taxon>
        <taxon>Gunneridae</taxon>
        <taxon>Pentapetalae</taxon>
        <taxon>rosids</taxon>
        <taxon>fabids</taxon>
        <taxon>Rosales</taxon>
        <taxon>Rosaceae</taxon>
        <taxon>Amygdaloideae</taxon>
        <taxon>Amygdaleae</taxon>
        <taxon>Prunus</taxon>
    </lineage>
</organism>
<protein>
    <recommendedName>
        <fullName evidence="7">Phytocyanin domain-containing protein</fullName>
    </recommendedName>
</protein>
<evidence type="ECO:0000256" key="3">
    <source>
        <dbReference type="ARBA" id="ARBA00023157"/>
    </source>
</evidence>
<accession>A0A6J5U994</accession>
<evidence type="ECO:0000256" key="4">
    <source>
        <dbReference type="ARBA" id="ARBA00023180"/>
    </source>
</evidence>
<dbReference type="SUPFAM" id="SSF49503">
    <property type="entry name" value="Cupredoxins"/>
    <property type="match status" value="1"/>
</dbReference>
<feature type="compositionally biased region" description="Pro residues" evidence="5">
    <location>
        <begin position="136"/>
        <end position="155"/>
    </location>
</feature>
<gene>
    <name evidence="8" type="ORF">CURHAP_LOCUS19643</name>
</gene>
<dbReference type="PROSITE" id="PS51485">
    <property type="entry name" value="PHYTOCYANIN"/>
    <property type="match status" value="1"/>
</dbReference>
<name>A0A6J5U994_PRUAR</name>
<evidence type="ECO:0000259" key="7">
    <source>
        <dbReference type="PROSITE" id="PS51485"/>
    </source>
</evidence>
<feature type="chain" id="PRO_5027104796" description="Phytocyanin domain-containing protein" evidence="6">
    <location>
        <begin position="23"/>
        <end position="213"/>
    </location>
</feature>
<keyword evidence="6" id="KW-0732">Signal</keyword>
<dbReference type="PROSITE" id="PS00196">
    <property type="entry name" value="COPPER_BLUE"/>
    <property type="match status" value="1"/>
</dbReference>
<keyword evidence="3" id="KW-1015">Disulfide bond</keyword>
<dbReference type="GO" id="GO:0009055">
    <property type="term" value="F:electron transfer activity"/>
    <property type="evidence" value="ECO:0007669"/>
    <property type="project" value="InterPro"/>
</dbReference>
<dbReference type="InterPro" id="IPR028871">
    <property type="entry name" value="BlueCu_1_BS"/>
</dbReference>
<proteinExistence type="predicted"/>
<dbReference type="GO" id="GO:0005886">
    <property type="term" value="C:plasma membrane"/>
    <property type="evidence" value="ECO:0007669"/>
    <property type="project" value="TreeGrafter"/>
</dbReference>
<evidence type="ECO:0000313" key="8">
    <source>
        <dbReference type="EMBL" id="CAB4272819.1"/>
    </source>
</evidence>
<dbReference type="InterPro" id="IPR003245">
    <property type="entry name" value="Phytocyanin_dom"/>
</dbReference>
<dbReference type="InterPro" id="IPR039391">
    <property type="entry name" value="Phytocyanin-like"/>
</dbReference>
<dbReference type="PANTHER" id="PTHR33021:SF189">
    <property type="entry name" value="CUCUMBER PEELING CUPREDOXIN-LIKE"/>
    <property type="match status" value="1"/>
</dbReference>
<dbReference type="Pfam" id="PF02298">
    <property type="entry name" value="Cu_bind_like"/>
    <property type="match status" value="1"/>
</dbReference>
<keyword evidence="4" id="KW-0325">Glycoprotein</keyword>
<evidence type="ECO:0000313" key="9">
    <source>
        <dbReference type="Proteomes" id="UP000507222"/>
    </source>
</evidence>
<keyword evidence="2" id="KW-0186">Copper</keyword>
<sequence length="213" mass="21599">MESKMVIVFGLVVSMFLQSVAAQKVHEVGDSIGWTIPPSGGAQAYLTWAGNNKFVVGDILFFNFTTTAHDVLQVPKASFDSCSSDNAIGSTITTGPANVTLTSAGEHYFICTLGSHCQLGQKLAITVSGSATAPGASPPSVPPPPPAANSPPTTPSPTSNDPAACPPPVAAPSPSSTDPNVNTPPPPPPASSSGAVFASFFLSSLALVMGLFF</sequence>
<dbReference type="PANTHER" id="PTHR33021">
    <property type="entry name" value="BLUE COPPER PROTEIN"/>
    <property type="match status" value="1"/>
</dbReference>
<dbReference type="EMBL" id="CAEKDK010000003">
    <property type="protein sequence ID" value="CAB4272819.1"/>
    <property type="molecule type" value="Genomic_DNA"/>
</dbReference>
<feature type="compositionally biased region" description="Low complexity" evidence="5">
    <location>
        <begin position="172"/>
        <end position="181"/>
    </location>
</feature>